<dbReference type="SUPFAM" id="SSF48264">
    <property type="entry name" value="Cytochrome P450"/>
    <property type="match status" value="3"/>
</dbReference>
<keyword evidence="12" id="KW-0503">Monooxygenase</keyword>
<comment type="catalytic activity">
    <reaction evidence="14">
        <text>an organic molecule + reduced [NADPH--hemoprotein reductase] + O2 = an alcohol + oxidized [NADPH--hemoprotein reductase] + H2O + H(+)</text>
        <dbReference type="Rhea" id="RHEA:17149"/>
        <dbReference type="Rhea" id="RHEA-COMP:11964"/>
        <dbReference type="Rhea" id="RHEA-COMP:11965"/>
        <dbReference type="ChEBI" id="CHEBI:15377"/>
        <dbReference type="ChEBI" id="CHEBI:15378"/>
        <dbReference type="ChEBI" id="CHEBI:15379"/>
        <dbReference type="ChEBI" id="CHEBI:30879"/>
        <dbReference type="ChEBI" id="CHEBI:57618"/>
        <dbReference type="ChEBI" id="CHEBI:58210"/>
        <dbReference type="ChEBI" id="CHEBI:142491"/>
        <dbReference type="EC" id="1.14.14.1"/>
    </reaction>
</comment>
<keyword evidence="17" id="KW-1133">Transmembrane helix</keyword>
<evidence type="ECO:0000256" key="12">
    <source>
        <dbReference type="ARBA" id="ARBA00023033"/>
    </source>
</evidence>
<dbReference type="InterPro" id="IPR002402">
    <property type="entry name" value="Cyt_P450_E_grp-II"/>
</dbReference>
<evidence type="ECO:0000256" key="10">
    <source>
        <dbReference type="ARBA" id="ARBA00023002"/>
    </source>
</evidence>
<dbReference type="AlphaFoldDB" id="A0A5E4PXH6"/>
<dbReference type="PRINTS" id="PR00464">
    <property type="entry name" value="EP450II"/>
</dbReference>
<keyword evidence="11 15" id="KW-0408">Iron</keyword>
<gene>
    <name evidence="18" type="ORF">LSINAPIS_LOCUS2694</name>
</gene>
<evidence type="ECO:0000256" key="1">
    <source>
        <dbReference type="ARBA" id="ARBA00001971"/>
    </source>
</evidence>
<evidence type="ECO:0000256" key="13">
    <source>
        <dbReference type="ARBA" id="ARBA00023136"/>
    </source>
</evidence>
<dbReference type="GO" id="GO:0005506">
    <property type="term" value="F:iron ion binding"/>
    <property type="evidence" value="ECO:0007669"/>
    <property type="project" value="InterPro"/>
</dbReference>
<dbReference type="GO" id="GO:0020037">
    <property type="term" value="F:heme binding"/>
    <property type="evidence" value="ECO:0007669"/>
    <property type="project" value="InterPro"/>
</dbReference>
<comment type="subcellular location">
    <subcellularLocation>
        <location evidence="3">Endoplasmic reticulum membrane</location>
        <topology evidence="3">Peripheral membrane protein</topology>
    </subcellularLocation>
    <subcellularLocation>
        <location evidence="2">Microsome membrane</location>
        <topology evidence="2">Peripheral membrane protein</topology>
    </subcellularLocation>
</comment>
<evidence type="ECO:0000256" key="5">
    <source>
        <dbReference type="ARBA" id="ARBA00012109"/>
    </source>
</evidence>
<evidence type="ECO:0000256" key="6">
    <source>
        <dbReference type="ARBA" id="ARBA00022617"/>
    </source>
</evidence>
<dbReference type="InterPro" id="IPR017972">
    <property type="entry name" value="Cyt_P450_CS"/>
</dbReference>
<dbReference type="EMBL" id="FZQP02000582">
    <property type="protein sequence ID" value="VVC89620.1"/>
    <property type="molecule type" value="Genomic_DNA"/>
</dbReference>
<evidence type="ECO:0000256" key="11">
    <source>
        <dbReference type="ARBA" id="ARBA00023004"/>
    </source>
</evidence>
<evidence type="ECO:0000256" key="7">
    <source>
        <dbReference type="ARBA" id="ARBA00022723"/>
    </source>
</evidence>
<evidence type="ECO:0000256" key="2">
    <source>
        <dbReference type="ARBA" id="ARBA00004174"/>
    </source>
</evidence>
<sequence length="857" mass="98238">MELNTGTKQLAQFILDDWKLLLCLTILFALYFHYTSTFDFFEKKGIKFMKPTIIVGNIGSRILARTSFHAFQLEIYNNFKGHPYGGIFEGRRPVLYLIDPDIIKAVTIRDFDYFMDRLAFMSNAPKYISRSLLNLKGAEWKSVRSTITPSFSSSRLKHMLPLIQSCSDQMVKFLKQYENKDIEMKDIMGHFTLEVIGTCAFGIKSDALTDENAKFVKVAEKFNYIPAHKRFFLFFLLMFMPKMIRKNDFLQLMIDAAEKEKEMCENSNEKPHLDDDTIDAQSLLFLIAGYETSIARVDRVATKPYTLPGTSIKIDVGDTVSIPVYGIHMDPDHYPEPEEFKPDRFMKDGKVERPSHLFLAFGAGPRNCIGLRFAMFSAKLAMVSLLKNFKFTSCPKTEQPIQFHKSSMLLKAKTDNKDIEMQNKMGHFTLEVISTCAFGIKSDALTDENAKFVKVAERKNDFLQLMIDAAKKEKEKCKNSKEKPLWDDDTIYAQSLLFLIASYETSSTLLSFAIHTLAVQPEIQEKLRKHIVEVSAGKEMSYELLSQLYYLEAFLLETLRLYPPIGRIDRVATKPYTLPDTSIKIDVGDIVAIPVYGIHMDPDYYPEPGAFKPERFIKNGKVQRPSQLFLAFGAGPRNCIGVFLGRQPILYITDPEIVKAVTIRDFDHFVDRLSLESNEPRYLQRMLLNLKGGDWKAVRSSVTPAFSSSRLRYLLNLIDECGQQMVQYLRQFDNTEIEMKDVMGRFTLEVIGACAFGIKSDSLCEQNAKFLQVAENYDHMPFLKKLRVLFVLLFVPEFSKQFNISFLDEHNIAALIEMLQEAKSQRRSNTSNNKHSDFLQLILDAAEKELAEKGTQT</sequence>
<dbReference type="PROSITE" id="PS00086">
    <property type="entry name" value="CYTOCHROME_P450"/>
    <property type="match status" value="2"/>
</dbReference>
<comment type="similarity">
    <text evidence="4">Belongs to the cytochrome P450 family.</text>
</comment>
<accession>A0A5E4PXH6</accession>
<protein>
    <recommendedName>
        <fullName evidence="5">unspecific monooxygenase</fullName>
        <ecNumber evidence="5">1.14.14.1</ecNumber>
    </recommendedName>
</protein>
<dbReference type="Gene3D" id="1.10.630.10">
    <property type="entry name" value="Cytochrome P450"/>
    <property type="match status" value="4"/>
</dbReference>
<dbReference type="PANTHER" id="PTHR24292:SF54">
    <property type="entry name" value="CYP9F3-RELATED"/>
    <property type="match status" value="1"/>
</dbReference>
<dbReference type="InterPro" id="IPR036396">
    <property type="entry name" value="Cyt_P450_sf"/>
</dbReference>
<evidence type="ECO:0000313" key="19">
    <source>
        <dbReference type="Proteomes" id="UP000324832"/>
    </source>
</evidence>
<evidence type="ECO:0000256" key="17">
    <source>
        <dbReference type="SAM" id="Phobius"/>
    </source>
</evidence>
<keyword evidence="9" id="KW-0492">Microsome</keyword>
<dbReference type="CDD" id="cd11056">
    <property type="entry name" value="CYP6-like"/>
    <property type="match status" value="1"/>
</dbReference>
<dbReference type="Pfam" id="PF00067">
    <property type="entry name" value="p450"/>
    <property type="match status" value="3"/>
</dbReference>
<reference evidence="18 19" key="1">
    <citation type="submission" date="2017-07" db="EMBL/GenBank/DDBJ databases">
        <authorList>
            <person name="Talla V."/>
            <person name="Backstrom N."/>
        </authorList>
    </citation>
    <scope>NUCLEOTIDE SEQUENCE [LARGE SCALE GENOMIC DNA]</scope>
</reference>
<proteinExistence type="inferred from homology"/>
<keyword evidence="19" id="KW-1185">Reference proteome</keyword>
<keyword evidence="6 15" id="KW-0349">Heme</keyword>
<dbReference type="Proteomes" id="UP000324832">
    <property type="component" value="Unassembled WGS sequence"/>
</dbReference>
<dbReference type="InterPro" id="IPR001128">
    <property type="entry name" value="Cyt_P450"/>
</dbReference>
<keyword evidence="13 17" id="KW-0472">Membrane</keyword>
<keyword evidence="8" id="KW-0256">Endoplasmic reticulum</keyword>
<dbReference type="InterPro" id="IPR050476">
    <property type="entry name" value="Insect_CytP450_Detox"/>
</dbReference>
<dbReference type="GO" id="GO:0005789">
    <property type="term" value="C:endoplasmic reticulum membrane"/>
    <property type="evidence" value="ECO:0007669"/>
    <property type="project" value="UniProtKB-SubCell"/>
</dbReference>
<evidence type="ECO:0000256" key="4">
    <source>
        <dbReference type="ARBA" id="ARBA00010617"/>
    </source>
</evidence>
<feature type="binding site" description="axial binding residue" evidence="15">
    <location>
        <position position="639"/>
    </location>
    <ligand>
        <name>heme</name>
        <dbReference type="ChEBI" id="CHEBI:30413"/>
    </ligand>
    <ligandPart>
        <name>Fe</name>
        <dbReference type="ChEBI" id="CHEBI:18248"/>
    </ligandPart>
</feature>
<feature type="coiled-coil region" evidence="16">
    <location>
        <begin position="453"/>
        <end position="480"/>
    </location>
</feature>
<dbReference type="EC" id="1.14.14.1" evidence="5"/>
<evidence type="ECO:0000256" key="14">
    <source>
        <dbReference type="ARBA" id="ARBA00047827"/>
    </source>
</evidence>
<dbReference type="PRINTS" id="PR00385">
    <property type="entry name" value="P450"/>
</dbReference>
<keyword evidence="7 15" id="KW-0479">Metal-binding</keyword>
<name>A0A5E4PXH6_9NEOP</name>
<comment type="cofactor">
    <cofactor evidence="1 15">
        <name>heme</name>
        <dbReference type="ChEBI" id="CHEBI:30413"/>
    </cofactor>
</comment>
<keyword evidence="10" id="KW-0560">Oxidoreductase</keyword>
<keyword evidence="17" id="KW-0812">Transmembrane</keyword>
<evidence type="ECO:0000256" key="15">
    <source>
        <dbReference type="PIRSR" id="PIRSR602402-1"/>
    </source>
</evidence>
<dbReference type="GO" id="GO:0016712">
    <property type="term" value="F:oxidoreductase activity, acting on paired donors, with incorporation or reduction of molecular oxygen, reduced flavin or flavoprotein as one donor, and incorporation of one atom of oxygen"/>
    <property type="evidence" value="ECO:0007669"/>
    <property type="project" value="UniProtKB-EC"/>
</dbReference>
<feature type="transmembrane region" description="Helical" evidence="17">
    <location>
        <begin position="18"/>
        <end position="41"/>
    </location>
</feature>
<evidence type="ECO:0000256" key="3">
    <source>
        <dbReference type="ARBA" id="ARBA00004406"/>
    </source>
</evidence>
<organism evidence="18 19">
    <name type="scientific">Leptidea sinapis</name>
    <dbReference type="NCBI Taxonomy" id="189913"/>
    <lineage>
        <taxon>Eukaryota</taxon>
        <taxon>Metazoa</taxon>
        <taxon>Ecdysozoa</taxon>
        <taxon>Arthropoda</taxon>
        <taxon>Hexapoda</taxon>
        <taxon>Insecta</taxon>
        <taxon>Pterygota</taxon>
        <taxon>Neoptera</taxon>
        <taxon>Endopterygota</taxon>
        <taxon>Lepidoptera</taxon>
        <taxon>Glossata</taxon>
        <taxon>Ditrysia</taxon>
        <taxon>Papilionoidea</taxon>
        <taxon>Pieridae</taxon>
        <taxon>Dismorphiinae</taxon>
        <taxon>Leptidea</taxon>
    </lineage>
</organism>
<dbReference type="PANTHER" id="PTHR24292">
    <property type="entry name" value="CYTOCHROME P450"/>
    <property type="match status" value="1"/>
</dbReference>
<evidence type="ECO:0000256" key="9">
    <source>
        <dbReference type="ARBA" id="ARBA00022848"/>
    </source>
</evidence>
<evidence type="ECO:0000313" key="18">
    <source>
        <dbReference type="EMBL" id="VVC89620.1"/>
    </source>
</evidence>
<evidence type="ECO:0000256" key="8">
    <source>
        <dbReference type="ARBA" id="ARBA00022824"/>
    </source>
</evidence>
<keyword evidence="16" id="KW-0175">Coiled coil</keyword>
<evidence type="ECO:0000256" key="16">
    <source>
        <dbReference type="SAM" id="Coils"/>
    </source>
</evidence>